<dbReference type="GO" id="GO:0000460">
    <property type="term" value="P:maturation of 5.8S rRNA"/>
    <property type="evidence" value="ECO:0007669"/>
    <property type="project" value="TreeGrafter"/>
</dbReference>
<feature type="compositionally biased region" description="Acidic residues" evidence="1">
    <location>
        <begin position="105"/>
        <end position="118"/>
    </location>
</feature>
<accession>A0A553NXW5</accession>
<evidence type="ECO:0000313" key="2">
    <source>
        <dbReference type="EMBL" id="TRY70273.1"/>
    </source>
</evidence>
<reference evidence="2 3" key="1">
    <citation type="journal article" date="2018" name="Nat. Ecol. Evol.">
        <title>Genomic signatures of mitonuclear coevolution across populations of Tigriopus californicus.</title>
        <authorList>
            <person name="Barreto F.S."/>
            <person name="Watson E.T."/>
            <person name="Lima T.G."/>
            <person name="Willett C.S."/>
            <person name="Edmands S."/>
            <person name="Li W."/>
            <person name="Burton R.S."/>
        </authorList>
    </citation>
    <scope>NUCLEOTIDE SEQUENCE [LARGE SCALE GENOMIC DNA]</scope>
    <source>
        <strain evidence="2 3">San Diego</strain>
    </source>
</reference>
<sequence>MASIVTDETARSQSDMAQKKMLSKNLLQMKFMKRTREKQIEADEQDERHRLFQGVVSDAMRIQGDRFILEPSYASLFRLSPGRMAFKDMNPELSAELASQVQSEDTPDPNETEVDDETMASQLAPPIVGGKRNFRYVGQPPPTPTPTDSKSREHNSQRSRKRERK</sequence>
<dbReference type="Pfam" id="PF10175">
    <property type="entry name" value="MPP6"/>
    <property type="match status" value="1"/>
</dbReference>
<dbReference type="PANTHER" id="PTHR13582:SF0">
    <property type="entry name" value="M-PHASE PHOSPHOPROTEIN 6"/>
    <property type="match status" value="1"/>
</dbReference>
<dbReference type="STRING" id="6832.A0A553NXW5"/>
<dbReference type="AlphaFoldDB" id="A0A553NXW5"/>
<name>A0A553NXW5_TIGCA</name>
<proteinExistence type="predicted"/>
<protein>
    <recommendedName>
        <fullName evidence="4">M-phase phosphoprotein 6</fullName>
    </recommendedName>
</protein>
<gene>
    <name evidence="2" type="ORF">TCAL_11373</name>
</gene>
<dbReference type="PANTHER" id="PTHR13582">
    <property type="entry name" value="M-PHASE PHOSPHOPROTEIN 6"/>
    <property type="match status" value="1"/>
</dbReference>
<organism evidence="2 3">
    <name type="scientific">Tigriopus californicus</name>
    <name type="common">Marine copepod</name>
    <dbReference type="NCBI Taxonomy" id="6832"/>
    <lineage>
        <taxon>Eukaryota</taxon>
        <taxon>Metazoa</taxon>
        <taxon>Ecdysozoa</taxon>
        <taxon>Arthropoda</taxon>
        <taxon>Crustacea</taxon>
        <taxon>Multicrustacea</taxon>
        <taxon>Hexanauplia</taxon>
        <taxon>Copepoda</taxon>
        <taxon>Harpacticoida</taxon>
        <taxon>Harpacticidae</taxon>
        <taxon>Tigriopus</taxon>
    </lineage>
</organism>
<dbReference type="InterPro" id="IPR019324">
    <property type="entry name" value="MPP6"/>
</dbReference>
<evidence type="ECO:0000256" key="1">
    <source>
        <dbReference type="SAM" id="MobiDB-lite"/>
    </source>
</evidence>
<evidence type="ECO:0000313" key="3">
    <source>
        <dbReference type="Proteomes" id="UP000318571"/>
    </source>
</evidence>
<evidence type="ECO:0008006" key="4">
    <source>
        <dbReference type="Google" id="ProtNLM"/>
    </source>
</evidence>
<comment type="caution">
    <text evidence="2">The sequence shown here is derived from an EMBL/GenBank/DDBJ whole genome shotgun (WGS) entry which is preliminary data.</text>
</comment>
<dbReference type="OMA" id="FAKKRDC"/>
<dbReference type="Proteomes" id="UP000318571">
    <property type="component" value="Chromosome 9"/>
</dbReference>
<dbReference type="OrthoDB" id="20403at2759"/>
<keyword evidence="3" id="KW-1185">Reference proteome</keyword>
<feature type="region of interest" description="Disordered" evidence="1">
    <location>
        <begin position="95"/>
        <end position="165"/>
    </location>
</feature>
<dbReference type="EMBL" id="VCGU01000009">
    <property type="protein sequence ID" value="TRY70273.1"/>
    <property type="molecule type" value="Genomic_DNA"/>
</dbReference>